<accession>A0A498JWL9</accession>
<protein>
    <submittedName>
        <fullName evidence="1">Uncharacterized protein</fullName>
    </submittedName>
</protein>
<evidence type="ECO:0000313" key="2">
    <source>
        <dbReference type="Proteomes" id="UP000290289"/>
    </source>
</evidence>
<organism evidence="1 2">
    <name type="scientific">Malus domestica</name>
    <name type="common">Apple</name>
    <name type="synonym">Pyrus malus</name>
    <dbReference type="NCBI Taxonomy" id="3750"/>
    <lineage>
        <taxon>Eukaryota</taxon>
        <taxon>Viridiplantae</taxon>
        <taxon>Streptophyta</taxon>
        <taxon>Embryophyta</taxon>
        <taxon>Tracheophyta</taxon>
        <taxon>Spermatophyta</taxon>
        <taxon>Magnoliopsida</taxon>
        <taxon>eudicotyledons</taxon>
        <taxon>Gunneridae</taxon>
        <taxon>Pentapetalae</taxon>
        <taxon>rosids</taxon>
        <taxon>fabids</taxon>
        <taxon>Rosales</taxon>
        <taxon>Rosaceae</taxon>
        <taxon>Amygdaloideae</taxon>
        <taxon>Maleae</taxon>
        <taxon>Malus</taxon>
    </lineage>
</organism>
<proteinExistence type="predicted"/>
<gene>
    <name evidence="1" type="ORF">DVH24_037847</name>
</gene>
<keyword evidence="2" id="KW-1185">Reference proteome</keyword>
<comment type="caution">
    <text evidence="1">The sequence shown here is derived from an EMBL/GenBank/DDBJ whole genome shotgun (WGS) entry which is preliminary data.</text>
</comment>
<reference evidence="1 2" key="1">
    <citation type="submission" date="2018-10" db="EMBL/GenBank/DDBJ databases">
        <title>A high-quality apple genome assembly.</title>
        <authorList>
            <person name="Hu J."/>
        </authorList>
    </citation>
    <scope>NUCLEOTIDE SEQUENCE [LARGE SCALE GENOMIC DNA]</scope>
    <source>
        <strain evidence="2">cv. HFTH1</strain>
        <tissue evidence="1">Young leaf</tissue>
    </source>
</reference>
<dbReference type="EMBL" id="RDQH01000331">
    <property type="protein sequence ID" value="RXI00299.1"/>
    <property type="molecule type" value="Genomic_DNA"/>
</dbReference>
<dbReference type="Proteomes" id="UP000290289">
    <property type="component" value="Chromosome 5"/>
</dbReference>
<name>A0A498JWL9_MALDO</name>
<evidence type="ECO:0000313" key="1">
    <source>
        <dbReference type="EMBL" id="RXI00299.1"/>
    </source>
</evidence>
<dbReference type="AlphaFoldDB" id="A0A498JWL9"/>
<sequence>MVPDMTTQGVQLATKEEEVYKEGLTTYPKPPMKLVHELFHRVANQGVKDLEGLTYLIGCELTQFAKQDFYLITRLRCDEPHDIELEP</sequence>